<name>A0AA88ARM0_FICCA</name>
<organism evidence="1 2">
    <name type="scientific">Ficus carica</name>
    <name type="common">Common fig</name>
    <dbReference type="NCBI Taxonomy" id="3494"/>
    <lineage>
        <taxon>Eukaryota</taxon>
        <taxon>Viridiplantae</taxon>
        <taxon>Streptophyta</taxon>
        <taxon>Embryophyta</taxon>
        <taxon>Tracheophyta</taxon>
        <taxon>Spermatophyta</taxon>
        <taxon>Magnoliopsida</taxon>
        <taxon>eudicotyledons</taxon>
        <taxon>Gunneridae</taxon>
        <taxon>Pentapetalae</taxon>
        <taxon>rosids</taxon>
        <taxon>fabids</taxon>
        <taxon>Rosales</taxon>
        <taxon>Moraceae</taxon>
        <taxon>Ficeae</taxon>
        <taxon>Ficus</taxon>
    </lineage>
</organism>
<gene>
    <name evidence="1" type="ORF">TIFTF001_020472</name>
</gene>
<sequence>MRPHQAVKASWPSQNGVRVPAQARWAPRTPRAWPRALRCAIAYRGTPALLSASTLDQKWDVG</sequence>
<reference evidence="1" key="1">
    <citation type="submission" date="2023-07" db="EMBL/GenBank/DDBJ databases">
        <title>draft genome sequence of fig (Ficus carica).</title>
        <authorList>
            <person name="Takahashi T."/>
            <person name="Nishimura K."/>
        </authorList>
    </citation>
    <scope>NUCLEOTIDE SEQUENCE</scope>
</reference>
<accession>A0AA88ARM0</accession>
<evidence type="ECO:0000313" key="1">
    <source>
        <dbReference type="EMBL" id="GMN51313.1"/>
    </source>
</evidence>
<dbReference type="EMBL" id="BTGU01000037">
    <property type="protein sequence ID" value="GMN51313.1"/>
    <property type="molecule type" value="Genomic_DNA"/>
</dbReference>
<evidence type="ECO:0000313" key="2">
    <source>
        <dbReference type="Proteomes" id="UP001187192"/>
    </source>
</evidence>
<comment type="caution">
    <text evidence="1">The sequence shown here is derived from an EMBL/GenBank/DDBJ whole genome shotgun (WGS) entry which is preliminary data.</text>
</comment>
<protein>
    <submittedName>
        <fullName evidence="1">Uncharacterized protein</fullName>
    </submittedName>
</protein>
<proteinExistence type="predicted"/>
<keyword evidence="2" id="KW-1185">Reference proteome</keyword>
<dbReference type="AlphaFoldDB" id="A0AA88ARM0"/>
<dbReference type="Proteomes" id="UP001187192">
    <property type="component" value="Unassembled WGS sequence"/>
</dbReference>